<feature type="compositionally biased region" description="Low complexity" evidence="1">
    <location>
        <begin position="94"/>
        <end position="113"/>
    </location>
</feature>
<evidence type="ECO:0000256" key="1">
    <source>
        <dbReference type="SAM" id="MobiDB-lite"/>
    </source>
</evidence>
<reference evidence="2" key="3">
    <citation type="journal article" date="2000" name="Genome Res.">
        <title>RIKEN integrated sequence analysis (RISA) system--384-format sequencing pipeline with 384 multicapillary sequencer.</title>
        <authorList>
            <person name="Shibata K."/>
            <person name="Itoh M."/>
            <person name="Aizawa K."/>
            <person name="Nagaoka S."/>
            <person name="Sasaki N."/>
            <person name="Carninci P."/>
            <person name="Konno H."/>
            <person name="Akiyama J."/>
            <person name="Nishi K."/>
            <person name="Kitsunai T."/>
            <person name="Tashiro H."/>
            <person name="Itoh M."/>
            <person name="Sumi N."/>
            <person name="Ishii Y."/>
            <person name="Nakamura S."/>
            <person name="Hazama M."/>
            <person name="Nishine T."/>
            <person name="Harada A."/>
            <person name="Yamamoto R."/>
            <person name="Matsumoto H."/>
            <person name="Sakaguchi S."/>
            <person name="Ikegami T."/>
            <person name="Kashiwagi K."/>
            <person name="Fujiwake S."/>
            <person name="Inoue K."/>
            <person name="Togawa Y."/>
            <person name="Izawa M."/>
            <person name="Ohara E."/>
            <person name="Watahiki M."/>
            <person name="Yoneda Y."/>
            <person name="Ishikawa T."/>
            <person name="Ozawa K."/>
            <person name="Tanaka T."/>
            <person name="Matsuura S."/>
            <person name="Kawai J."/>
            <person name="Okazaki Y."/>
            <person name="Muramatsu M."/>
            <person name="Inoue Y."/>
            <person name="Kira A."/>
            <person name="Hayashizaki Y."/>
        </authorList>
    </citation>
    <scope>NUCLEOTIDE SEQUENCE</scope>
    <source>
        <strain evidence="2">C57BL/6J</strain>
        <tissue evidence="2">Hippocampus</tissue>
    </source>
</reference>
<protein>
    <submittedName>
        <fullName evidence="2">Uncharacterized protein</fullName>
    </submittedName>
</protein>
<reference evidence="2" key="1">
    <citation type="journal article" date="1999" name="Methods Enzymol.">
        <title>High-efficiency full-length cDNA cloning.</title>
        <authorList>
            <person name="Carninci P."/>
            <person name="Hayashizaki Y."/>
        </authorList>
    </citation>
    <scope>NUCLEOTIDE SEQUENCE</scope>
    <source>
        <strain evidence="2">C57BL/6J</strain>
        <tissue evidence="2">Hippocampus</tissue>
    </source>
</reference>
<proteinExistence type="evidence at transcript level"/>
<dbReference type="MGI" id="MGI:1888525">
    <property type="gene designation" value="Tob2"/>
</dbReference>
<dbReference type="AGR" id="MGI:1888525"/>
<reference evidence="2" key="2">
    <citation type="journal article" date="2000" name="Genome Res.">
        <title>Normalization and subtraction of cap-trapper-selected cDNAs to prepare full-length cDNA libraries for rapid discovery of new genes.</title>
        <authorList>
            <person name="Carninci P."/>
            <person name="Shibata Y."/>
            <person name="Hayatsu N."/>
            <person name="Sugahara Y."/>
            <person name="Shibata K."/>
            <person name="Itoh M."/>
            <person name="Konno H."/>
            <person name="Okazaki Y."/>
            <person name="Muramatsu M."/>
            <person name="Hayashizaki Y."/>
        </authorList>
    </citation>
    <scope>NUCLEOTIDE SEQUENCE</scope>
    <source>
        <strain evidence="2">C57BL/6J</strain>
        <tissue evidence="2">Hippocampus</tissue>
    </source>
</reference>
<reference evidence="2" key="6">
    <citation type="journal article" date="2002" name="Nature">
        <title>Analysis of the mouse transcriptome based on functional annotation of 60,770 full-length cDNAs.</title>
        <authorList>
            <consortium name="The FANTOM Consortium and the RIKEN Genome Exploration Research Group Phase I and II Team"/>
        </authorList>
    </citation>
    <scope>NUCLEOTIDE SEQUENCE</scope>
    <source>
        <strain evidence="2">C57BL/6J</strain>
        <tissue evidence="2">Hippocampus</tissue>
    </source>
</reference>
<accession>Q9D6D6</accession>
<dbReference type="EMBL" id="AK013833">
    <property type="protein sequence ID" value="BAB29009.1"/>
    <property type="molecule type" value="mRNA"/>
</dbReference>
<dbReference type="AlphaFoldDB" id="Q9D6D6"/>
<gene>
    <name evidence="3" type="primary">Tob2</name>
</gene>
<organism evidence="2">
    <name type="scientific">Mus musculus</name>
    <name type="common">Mouse</name>
    <dbReference type="NCBI Taxonomy" id="10090"/>
    <lineage>
        <taxon>Eukaryota</taxon>
        <taxon>Metazoa</taxon>
        <taxon>Chordata</taxon>
        <taxon>Craniata</taxon>
        <taxon>Vertebrata</taxon>
        <taxon>Euteleostomi</taxon>
        <taxon>Mammalia</taxon>
        <taxon>Eutheria</taxon>
        <taxon>Euarchontoglires</taxon>
        <taxon>Glires</taxon>
        <taxon>Rodentia</taxon>
        <taxon>Myomorpha</taxon>
        <taxon>Muroidea</taxon>
        <taxon>Muridae</taxon>
        <taxon>Murinae</taxon>
        <taxon>Mus</taxon>
        <taxon>Mus</taxon>
    </lineage>
</organism>
<evidence type="ECO:0000313" key="2">
    <source>
        <dbReference type="EMBL" id="BAB29009.1"/>
    </source>
</evidence>
<sequence length="127" mass="13729">MACCVPGLSLPSPGLVYTGLKKKEKNVHGELRLLWSLKRRNPALRRSEGFRGRGKVQVVETECRGNREARRTGPARRVHPGLASIHRVTGAILGSAIPAPSPPSSTSKNSGKNHMSSVLVPLYPQTT</sequence>
<name>Q9D6D6_MOUSE</name>
<feature type="region of interest" description="Disordered" evidence="1">
    <location>
        <begin position="93"/>
        <end position="127"/>
    </location>
</feature>
<reference evidence="2" key="8">
    <citation type="journal article" date="2005" name="Science">
        <title>Antisense Transcription in the Mammalian Transcriptome.</title>
        <authorList>
            <consortium name="RIKEN Genome Exploration Research Group and Genome Science Group (Genome Network Project Core Group) and the FANTOM Consortium"/>
        </authorList>
    </citation>
    <scope>NUCLEOTIDE SEQUENCE</scope>
    <source>
        <strain evidence="2">C57BL/6J</strain>
        <tissue evidence="2">Hippocampus</tissue>
    </source>
</reference>
<evidence type="ECO:0000313" key="3">
    <source>
        <dbReference type="MGI" id="MGI:1888525"/>
    </source>
</evidence>
<reference evidence="2" key="4">
    <citation type="submission" date="2000-07" db="EMBL/GenBank/DDBJ databases">
        <authorList>
            <person name="Adachi J."/>
            <person name="Aizawa K."/>
            <person name="Akahira S."/>
            <person name="Akimura T."/>
            <person name="Arai A."/>
            <person name="Aono H."/>
            <person name="Arakawa T."/>
            <person name="Bono H."/>
            <person name="Carninci P."/>
            <person name="Fukuda S."/>
            <person name="Fukunishi Y."/>
            <person name="Furuno M."/>
            <person name="Hanagaki T."/>
            <person name="Hara A."/>
            <person name="Hayatsu N."/>
            <person name="Hiramoto K."/>
            <person name="Hiraoka T."/>
            <person name="Hori F."/>
            <person name="Imotani K."/>
            <person name="Ishii Y."/>
            <person name="Itoh M."/>
            <person name="Izawa M."/>
            <person name="Kasukawa T."/>
            <person name="Kato H."/>
            <person name="Kawai J."/>
            <person name="Kojima Y."/>
            <person name="Konno H."/>
            <person name="Kouda M."/>
            <person name="Koya S."/>
            <person name="Kurihara C."/>
            <person name="Matsuyama T."/>
            <person name="Miyazaki A."/>
            <person name="Nishi K."/>
            <person name="Nomura K."/>
            <person name="Numazaki R."/>
            <person name="Ohno M."/>
            <person name="Okazaki Y."/>
            <person name="Okido T."/>
            <person name="Owa C."/>
            <person name="Saito H."/>
            <person name="Saito R."/>
            <person name="Sakai C."/>
            <person name="Sakai K."/>
            <person name="Sano H."/>
            <person name="Sasaki D."/>
            <person name="Shibata K."/>
            <person name="Shibata Y."/>
            <person name="Shinagawa A."/>
            <person name="Shiraki T."/>
            <person name="Sogabe Y."/>
            <person name="Suzuki H."/>
            <person name="Tagami M."/>
            <person name="Tagawa A."/>
            <person name="Takahashi F."/>
            <person name="Tanaka T."/>
            <person name="Tejima Y."/>
            <person name="Toya T."/>
            <person name="Yamamura T."/>
            <person name="Yasunishi A."/>
            <person name="Yoshida K."/>
            <person name="Yoshino M."/>
            <person name="Muramatsu M."/>
            <person name="Hayashizaki Y."/>
        </authorList>
    </citation>
    <scope>NUCLEOTIDE SEQUENCE</scope>
    <source>
        <strain evidence="2">C57BL/6J</strain>
        <tissue evidence="2">Hippocampus</tissue>
    </source>
</reference>
<reference evidence="2" key="7">
    <citation type="journal article" date="2005" name="Science">
        <title>The Transcriptional Landscape of the Mammalian Genome.</title>
        <authorList>
            <consortium name="The FANTOM Consortium"/>
            <consortium name="Riken Genome Exploration Research Group and Genome Science Group (Genome Network Project Core Group)"/>
        </authorList>
    </citation>
    <scope>NUCLEOTIDE SEQUENCE</scope>
    <source>
        <strain evidence="2">C57BL/6J</strain>
        <tissue evidence="2">Hippocampus</tissue>
    </source>
</reference>
<reference evidence="2" key="5">
    <citation type="journal article" date="2001" name="Nature">
        <title>Functional annotation of a full-length mouse cDNA collection.</title>
        <authorList>
            <consortium name="The RIKEN Genome Exploration Research Group Phase II Team and the FANTOM Consortium"/>
        </authorList>
    </citation>
    <scope>NUCLEOTIDE SEQUENCE</scope>
    <source>
        <strain evidence="2">C57BL/6J</strain>
        <tissue evidence="2">Hippocampus</tissue>
    </source>
</reference>